<dbReference type="InterPro" id="IPR051448">
    <property type="entry name" value="CdaR-like_regulators"/>
</dbReference>
<dbReference type="SUPFAM" id="SSF46689">
    <property type="entry name" value="Homeodomain-like"/>
    <property type="match status" value="1"/>
</dbReference>
<dbReference type="InterPro" id="IPR042070">
    <property type="entry name" value="PucR_C-HTH_sf"/>
</dbReference>
<dbReference type="Proteomes" id="UP001292084">
    <property type="component" value="Unassembled WGS sequence"/>
</dbReference>
<proteinExistence type="predicted"/>
<dbReference type="EMBL" id="JAXQNN010000004">
    <property type="protein sequence ID" value="MDZ5713093.1"/>
    <property type="molecule type" value="Genomic_DNA"/>
</dbReference>
<dbReference type="Gene3D" id="1.10.10.2840">
    <property type="entry name" value="PucR C-terminal helix-turn-helix domain"/>
    <property type="match status" value="1"/>
</dbReference>
<keyword evidence="3" id="KW-1185">Reference proteome</keyword>
<dbReference type="Pfam" id="PF13556">
    <property type="entry name" value="HTH_30"/>
    <property type="match status" value="1"/>
</dbReference>
<sequence>MSVFQSILQMFPDARQSDHMRSEDYPHYTWYRDADSDQFIGFSKSSLSNREKDLLSLILTPSAEPPSGPAGEWLRFLSEENAKCPYDQGKVFRMVQYISDTPFQTEGEHALHYVFSNEAIVVQTDEYSGFVIEPQTEDTLALEEMASAAQAIENDLEMKVTFFAGSFHSAGANIKTMLEMERAWFERHIPFESKRSVLSLFDVMPINLMNRFSEFEKDTLFAAIFELFDTERDLPKIIQSFVENLSNVSSTAKLLYMHRNSLQYRLDKFSEKAGIDIKTFNGGLIAYFACLEWNQRISKNEDWSL</sequence>
<accession>A0ABU5KPB1</accession>
<name>A0ABU5KPB1_9BACL</name>
<protein>
    <submittedName>
        <fullName evidence="2">Helix-turn-helix domain-containing protein</fullName>
    </submittedName>
</protein>
<dbReference type="InterPro" id="IPR025736">
    <property type="entry name" value="PucR_C-HTH_dom"/>
</dbReference>
<dbReference type="RefSeq" id="WP_322422062.1">
    <property type="nucleotide sequence ID" value="NZ_JAXQNN010000004.1"/>
</dbReference>
<evidence type="ECO:0000313" key="3">
    <source>
        <dbReference type="Proteomes" id="UP001292084"/>
    </source>
</evidence>
<evidence type="ECO:0000313" key="2">
    <source>
        <dbReference type="EMBL" id="MDZ5713093.1"/>
    </source>
</evidence>
<dbReference type="PANTHER" id="PTHR33744">
    <property type="entry name" value="CARBOHYDRATE DIACID REGULATOR"/>
    <property type="match status" value="1"/>
</dbReference>
<comment type="caution">
    <text evidence="2">The sequence shown here is derived from an EMBL/GenBank/DDBJ whole genome shotgun (WGS) entry which is preliminary data.</text>
</comment>
<dbReference type="PANTHER" id="PTHR33744:SF15">
    <property type="entry name" value="CARBOHYDRATE DIACID REGULATOR"/>
    <property type="match status" value="1"/>
</dbReference>
<evidence type="ECO:0000259" key="1">
    <source>
        <dbReference type="Pfam" id="PF13556"/>
    </source>
</evidence>
<reference evidence="2 3" key="1">
    <citation type="submission" date="2023-12" db="EMBL/GenBank/DDBJ databases">
        <title>Jeotgalibacillus haloalkaliphilus sp. nov., a novel salt-tolerant bacteria, isolated from the estuary of the Fenhe River into the Yellow River.</title>
        <authorList>
            <person name="Li Y."/>
        </authorList>
    </citation>
    <scope>NUCLEOTIDE SEQUENCE [LARGE SCALE GENOMIC DNA]</scope>
    <source>
        <strain evidence="2 3">HH7-29</strain>
    </source>
</reference>
<organism evidence="2 3">
    <name type="scientific">Jeotgalibacillus haloalkalitolerans</name>
    <dbReference type="NCBI Taxonomy" id="3104292"/>
    <lineage>
        <taxon>Bacteria</taxon>
        <taxon>Bacillati</taxon>
        <taxon>Bacillota</taxon>
        <taxon>Bacilli</taxon>
        <taxon>Bacillales</taxon>
        <taxon>Caryophanaceae</taxon>
        <taxon>Jeotgalibacillus</taxon>
    </lineage>
</organism>
<feature type="domain" description="PucR C-terminal helix-turn-helix" evidence="1">
    <location>
        <begin position="238"/>
        <end position="290"/>
    </location>
</feature>
<gene>
    <name evidence="2" type="ORF">UFB30_12720</name>
</gene>
<dbReference type="InterPro" id="IPR009057">
    <property type="entry name" value="Homeodomain-like_sf"/>
</dbReference>